<protein>
    <submittedName>
        <fullName evidence="1">Uncharacterized protein</fullName>
    </submittedName>
</protein>
<dbReference type="AlphaFoldDB" id="A0A0F9T122"/>
<proteinExistence type="predicted"/>
<accession>A0A0F9T122</accession>
<sequence>MSERLVTVQYVPLSNELLRIWKGPGKGKWVTFFRGEERTFRGMTNCVIRGLQSGSCEDRSPGCPYRIIVKRWRPDKKRKVAKRQPKSEGEQHG</sequence>
<name>A0A0F9T122_9ZZZZ</name>
<comment type="caution">
    <text evidence="1">The sequence shown here is derived from an EMBL/GenBank/DDBJ whole genome shotgun (WGS) entry which is preliminary data.</text>
</comment>
<reference evidence="1" key="1">
    <citation type="journal article" date="2015" name="Nature">
        <title>Complex archaea that bridge the gap between prokaryotes and eukaryotes.</title>
        <authorList>
            <person name="Spang A."/>
            <person name="Saw J.H."/>
            <person name="Jorgensen S.L."/>
            <person name="Zaremba-Niedzwiedzka K."/>
            <person name="Martijn J."/>
            <person name="Lind A.E."/>
            <person name="van Eijk R."/>
            <person name="Schleper C."/>
            <person name="Guy L."/>
            <person name="Ettema T.J."/>
        </authorList>
    </citation>
    <scope>NUCLEOTIDE SEQUENCE</scope>
</reference>
<evidence type="ECO:0000313" key="1">
    <source>
        <dbReference type="EMBL" id="KKN68482.1"/>
    </source>
</evidence>
<gene>
    <name evidence="1" type="ORF">LCGC14_0451180</name>
</gene>
<organism evidence="1">
    <name type="scientific">marine sediment metagenome</name>
    <dbReference type="NCBI Taxonomy" id="412755"/>
    <lineage>
        <taxon>unclassified sequences</taxon>
        <taxon>metagenomes</taxon>
        <taxon>ecological metagenomes</taxon>
    </lineage>
</organism>
<dbReference type="EMBL" id="LAZR01000448">
    <property type="protein sequence ID" value="KKN68482.1"/>
    <property type="molecule type" value="Genomic_DNA"/>
</dbReference>